<gene>
    <name evidence="2" type="ORF">BLA17378_06302</name>
</gene>
<keyword evidence="3" id="KW-1185">Reference proteome</keyword>
<dbReference type="SUPFAM" id="SSF52540">
    <property type="entry name" value="P-loop containing nucleoside triphosphate hydrolases"/>
    <property type="match status" value="1"/>
</dbReference>
<dbReference type="InterPro" id="IPR041685">
    <property type="entry name" value="AAA_GajA/Old/RecF-like"/>
</dbReference>
<dbReference type="Proteomes" id="UP000494120">
    <property type="component" value="Unassembled WGS sequence"/>
</dbReference>
<dbReference type="PANTHER" id="PTHR43581:SF2">
    <property type="entry name" value="EXCINUCLEASE ATPASE SUBUNIT"/>
    <property type="match status" value="1"/>
</dbReference>
<organism evidence="2 3">
    <name type="scientific">Burkholderia aenigmatica</name>
    <dbReference type="NCBI Taxonomy" id="2015348"/>
    <lineage>
        <taxon>Bacteria</taxon>
        <taxon>Pseudomonadati</taxon>
        <taxon>Pseudomonadota</taxon>
        <taxon>Betaproteobacteria</taxon>
        <taxon>Burkholderiales</taxon>
        <taxon>Burkholderiaceae</taxon>
        <taxon>Burkholderia</taxon>
        <taxon>Burkholderia cepacia complex</taxon>
    </lineage>
</organism>
<feature type="domain" description="Endonuclease GajA/Old nuclease/RecF-like AAA" evidence="1">
    <location>
        <begin position="1"/>
        <end position="450"/>
    </location>
</feature>
<dbReference type="InterPro" id="IPR027417">
    <property type="entry name" value="P-loop_NTPase"/>
</dbReference>
<accession>A0ABY6Y0T0</accession>
<evidence type="ECO:0000259" key="1">
    <source>
        <dbReference type="Pfam" id="PF13175"/>
    </source>
</evidence>
<dbReference type="RefSeq" id="WP_174960905.1">
    <property type="nucleotide sequence ID" value="NZ_CABVQG010000029.1"/>
</dbReference>
<proteinExistence type="predicted"/>
<sequence length="474" mass="53354">MKINYFSVEKLHEVIDAEIDFYDDLTIIVGMNGSGKTSILNLISDIVRFDTARLLETQFSSARLGFIDDANRYSVNFESGEHGISVTVLLDGQGFKACFIPRPTKANLGIDPVLWVYKPFGFDDIGQLPINSFSFEFKSDEAQIREICNSIALTFLRVDRTLAASDASGNVSIEDSGARAAAALRGRKADNPIEVVLRVTTKHYTEYKNNLEKIRTKAYQSALSLSFSDDLFDRTDEKFSVGQFENFINELQRQVKLSSAMPKDGPLLEEVGRYFANSKTLLRILKDEKADKSSKALEGVLKSRQTRITKLLRIFETEQAETKSAYDKIDTYLKTLNVFFEESGKEIRFGEKTNALGFLLLNKSYRPKNSSESNGDDDLRPLDALSSGERQLLIVITYLCFMTKSPGIYVIDEPELSLHLSWQRELLRGLNAVRPEKSQIILATHTPEIVGQSPEKLAVLHPAYHDVEDLGDIR</sequence>
<dbReference type="InterPro" id="IPR051396">
    <property type="entry name" value="Bact_Antivir_Def_Nuclease"/>
</dbReference>
<name>A0ABY6Y0T0_9BURK</name>
<comment type="caution">
    <text evidence="2">The sequence shown here is derived from an EMBL/GenBank/DDBJ whole genome shotgun (WGS) entry which is preliminary data.</text>
</comment>
<dbReference type="PANTHER" id="PTHR43581">
    <property type="entry name" value="ATP/GTP PHOSPHATASE"/>
    <property type="match status" value="1"/>
</dbReference>
<protein>
    <recommendedName>
        <fullName evidence="1">Endonuclease GajA/Old nuclease/RecF-like AAA domain-containing protein</fullName>
    </recommendedName>
</protein>
<evidence type="ECO:0000313" key="2">
    <source>
        <dbReference type="EMBL" id="VWD16810.1"/>
    </source>
</evidence>
<dbReference type="Pfam" id="PF13175">
    <property type="entry name" value="AAA_15"/>
    <property type="match status" value="1"/>
</dbReference>
<evidence type="ECO:0000313" key="3">
    <source>
        <dbReference type="Proteomes" id="UP000494120"/>
    </source>
</evidence>
<reference evidence="2 3" key="1">
    <citation type="submission" date="2019-09" db="EMBL/GenBank/DDBJ databases">
        <authorList>
            <person name="Depoorter E."/>
        </authorList>
    </citation>
    <scope>NUCLEOTIDE SEQUENCE [LARGE SCALE GENOMIC DNA]</scope>
    <source>
        <strain evidence="2 3">R-17378</strain>
    </source>
</reference>
<dbReference type="Gene3D" id="3.40.50.300">
    <property type="entry name" value="P-loop containing nucleotide triphosphate hydrolases"/>
    <property type="match status" value="2"/>
</dbReference>
<dbReference type="EMBL" id="CABVQG010000029">
    <property type="protein sequence ID" value="VWD16810.1"/>
    <property type="molecule type" value="Genomic_DNA"/>
</dbReference>